<evidence type="ECO:0000313" key="2">
    <source>
        <dbReference type="Proteomes" id="UP000033140"/>
    </source>
</evidence>
<comment type="caution">
    <text evidence="1">The sequence shown here is derived from an EMBL/GenBank/DDBJ whole genome shotgun (WGS) entry which is preliminary data.</text>
</comment>
<gene>
    <name evidence="1" type="ORF">G7K_2816-t1</name>
</gene>
<reference evidence="1 2" key="2">
    <citation type="journal article" date="2014" name="J. Gen. Appl. Microbiol.">
        <title>The early diverging ascomycetous budding yeast Saitoella complicata has three histone deacetylases belonging to the Clr6, Hos2, and Rpd3 lineages.</title>
        <authorList>
            <person name="Nishida H."/>
            <person name="Matsumoto T."/>
            <person name="Kondo S."/>
            <person name="Hamamoto M."/>
            <person name="Yoshikawa H."/>
        </authorList>
    </citation>
    <scope>NUCLEOTIDE SEQUENCE [LARGE SCALE GENOMIC DNA]</scope>
    <source>
        <strain evidence="1 2">NRRL Y-17804</strain>
    </source>
</reference>
<evidence type="ECO:0000313" key="1">
    <source>
        <dbReference type="EMBL" id="GAO48646.1"/>
    </source>
</evidence>
<dbReference type="AlphaFoldDB" id="A0A0E9NG31"/>
<dbReference type="Proteomes" id="UP000033140">
    <property type="component" value="Unassembled WGS sequence"/>
</dbReference>
<reference evidence="1 2" key="3">
    <citation type="journal article" date="2015" name="Genome Announc.">
        <title>Draft Genome Sequence of the Archiascomycetous Yeast Saitoella complicata.</title>
        <authorList>
            <person name="Yamauchi K."/>
            <person name="Kondo S."/>
            <person name="Hamamoto M."/>
            <person name="Takahashi Y."/>
            <person name="Ogura Y."/>
            <person name="Hayashi T."/>
            <person name="Nishida H."/>
        </authorList>
    </citation>
    <scope>NUCLEOTIDE SEQUENCE [LARGE SCALE GENOMIC DNA]</scope>
    <source>
        <strain evidence="1 2">NRRL Y-17804</strain>
    </source>
</reference>
<protein>
    <submittedName>
        <fullName evidence="1">Uncharacterized protein</fullName>
    </submittedName>
</protein>
<name>A0A0E9NG31_SAICN</name>
<dbReference type="EMBL" id="BACD03000016">
    <property type="protein sequence ID" value="GAO48646.1"/>
    <property type="molecule type" value="Genomic_DNA"/>
</dbReference>
<sequence>MVPRCRLCKLVGIGVVVVVVEERESGLYYLWMVVVLVRQLRRARALSGSSVSRVNKGNPDIPPKHTPIKMFMYTWFEGIRMLCP</sequence>
<proteinExistence type="predicted"/>
<organism evidence="1 2">
    <name type="scientific">Saitoella complicata (strain BCRC 22490 / CBS 7301 / JCM 7358 / NBRC 10748 / NRRL Y-17804)</name>
    <dbReference type="NCBI Taxonomy" id="698492"/>
    <lineage>
        <taxon>Eukaryota</taxon>
        <taxon>Fungi</taxon>
        <taxon>Dikarya</taxon>
        <taxon>Ascomycota</taxon>
        <taxon>Taphrinomycotina</taxon>
        <taxon>Taphrinomycotina incertae sedis</taxon>
        <taxon>Saitoella</taxon>
    </lineage>
</organism>
<keyword evidence="2" id="KW-1185">Reference proteome</keyword>
<accession>A0A0E9NG31</accession>
<reference evidence="1 2" key="1">
    <citation type="journal article" date="2011" name="J. Gen. Appl. Microbiol.">
        <title>Draft genome sequencing of the enigmatic yeast Saitoella complicata.</title>
        <authorList>
            <person name="Nishida H."/>
            <person name="Hamamoto M."/>
            <person name="Sugiyama J."/>
        </authorList>
    </citation>
    <scope>NUCLEOTIDE SEQUENCE [LARGE SCALE GENOMIC DNA]</scope>
    <source>
        <strain evidence="1 2">NRRL Y-17804</strain>
    </source>
</reference>